<evidence type="ECO:0000256" key="1">
    <source>
        <dbReference type="PROSITE-ProRule" id="PRU00497"/>
    </source>
</evidence>
<evidence type="ECO:0000313" key="4">
    <source>
        <dbReference type="Proteomes" id="UP001286313"/>
    </source>
</evidence>
<name>A0AAE1F148_PETCI</name>
<sequence>MDQRVPGLYDGSCGLVLFSVTVTCCVAAPVQQQQQKWTAYIFPQGTTSPGLITIPLPSITLPTLPTINTQTKPTVANIPTVSVAVGDTKPVISLIIPSTNLRAAPFPGLVPVPIPVVKSARVAPSPVPAPALVVKSIPAAVPTPVVQTVAVAPVPVVVAAAPEPLAAPEPPMPSLSVPFVGGQFHSQDEANQYTFGHWGGPNTRVEVKDSLDRVSGSFAYINPLGDVHVRKYAAAPGMGFKVAASDLPEDTPAVAQVKATLAQVHAEAKARSSTSH</sequence>
<comment type="caution">
    <text evidence="3">The sequence shown here is derived from an EMBL/GenBank/DDBJ whole genome shotgun (WGS) entry which is preliminary data.</text>
</comment>
<dbReference type="AlphaFoldDB" id="A0AAE1F148"/>
<proteinExistence type="predicted"/>
<gene>
    <name evidence="3" type="ORF">Pcinc_029074</name>
</gene>
<reference evidence="3" key="1">
    <citation type="submission" date="2023-10" db="EMBL/GenBank/DDBJ databases">
        <title>Genome assemblies of two species of porcelain crab, Petrolisthes cinctipes and Petrolisthes manimaculis (Anomura: Porcellanidae).</title>
        <authorList>
            <person name="Angst P."/>
        </authorList>
    </citation>
    <scope>NUCLEOTIDE SEQUENCE</scope>
    <source>
        <strain evidence="3">PB745_01</strain>
        <tissue evidence="3">Gill</tissue>
    </source>
</reference>
<organism evidence="3 4">
    <name type="scientific">Petrolisthes cinctipes</name>
    <name type="common">Flat porcelain crab</name>
    <dbReference type="NCBI Taxonomy" id="88211"/>
    <lineage>
        <taxon>Eukaryota</taxon>
        <taxon>Metazoa</taxon>
        <taxon>Ecdysozoa</taxon>
        <taxon>Arthropoda</taxon>
        <taxon>Crustacea</taxon>
        <taxon>Multicrustacea</taxon>
        <taxon>Malacostraca</taxon>
        <taxon>Eumalacostraca</taxon>
        <taxon>Eucarida</taxon>
        <taxon>Decapoda</taxon>
        <taxon>Pleocyemata</taxon>
        <taxon>Anomura</taxon>
        <taxon>Galatheoidea</taxon>
        <taxon>Porcellanidae</taxon>
        <taxon>Petrolisthes</taxon>
    </lineage>
</organism>
<dbReference type="GO" id="GO:0042302">
    <property type="term" value="F:structural constituent of cuticle"/>
    <property type="evidence" value="ECO:0007669"/>
    <property type="project" value="UniProtKB-UniRule"/>
</dbReference>
<protein>
    <recommendedName>
        <fullName evidence="5">Cuticle protein</fullName>
    </recommendedName>
</protein>
<evidence type="ECO:0000256" key="2">
    <source>
        <dbReference type="SAM" id="SignalP"/>
    </source>
</evidence>
<dbReference type="EMBL" id="JAWQEG010003621">
    <property type="protein sequence ID" value="KAK3865303.1"/>
    <property type="molecule type" value="Genomic_DNA"/>
</dbReference>
<keyword evidence="1" id="KW-0193">Cuticle</keyword>
<dbReference type="PROSITE" id="PS51155">
    <property type="entry name" value="CHIT_BIND_RR_2"/>
    <property type="match status" value="1"/>
</dbReference>
<dbReference type="InterPro" id="IPR000618">
    <property type="entry name" value="Insect_cuticle"/>
</dbReference>
<feature type="signal peptide" evidence="2">
    <location>
        <begin position="1"/>
        <end position="27"/>
    </location>
</feature>
<feature type="chain" id="PRO_5041978501" description="Cuticle protein" evidence="2">
    <location>
        <begin position="28"/>
        <end position="276"/>
    </location>
</feature>
<dbReference type="Proteomes" id="UP001286313">
    <property type="component" value="Unassembled WGS sequence"/>
</dbReference>
<keyword evidence="2" id="KW-0732">Signal</keyword>
<dbReference type="Pfam" id="PF00379">
    <property type="entry name" value="Chitin_bind_4"/>
    <property type="match status" value="1"/>
</dbReference>
<keyword evidence="4" id="KW-1185">Reference proteome</keyword>
<evidence type="ECO:0008006" key="5">
    <source>
        <dbReference type="Google" id="ProtNLM"/>
    </source>
</evidence>
<accession>A0AAE1F148</accession>
<evidence type="ECO:0000313" key="3">
    <source>
        <dbReference type="EMBL" id="KAK3865303.1"/>
    </source>
</evidence>